<dbReference type="Gene3D" id="3.40.630.30">
    <property type="match status" value="1"/>
</dbReference>
<evidence type="ECO:0000256" key="2">
    <source>
        <dbReference type="ARBA" id="ARBA00022490"/>
    </source>
</evidence>
<proteinExistence type="inferred from homology"/>
<keyword evidence="7" id="KW-0689">Ribosomal protein</keyword>
<evidence type="ECO:0000313" key="7">
    <source>
        <dbReference type="EMBL" id="MBH9578990.1"/>
    </source>
</evidence>
<comment type="similarity">
    <text evidence="1 5">Belongs to the acetyltransferase family. RimI subfamily.</text>
</comment>
<gene>
    <name evidence="5 7" type="primary">rimI</name>
    <name evidence="7" type="ORF">I7X39_19030</name>
</gene>
<dbReference type="RefSeq" id="WP_198112755.1">
    <property type="nucleotide sequence ID" value="NZ_JAEDAK010000016.1"/>
</dbReference>
<keyword evidence="7" id="KW-0687">Ribonucleoprotein</keyword>
<dbReference type="NCBIfam" id="TIGR01575">
    <property type="entry name" value="rimI"/>
    <property type="match status" value="1"/>
</dbReference>
<feature type="active site" description="Proton acceptor" evidence="5">
    <location>
        <position position="112"/>
    </location>
</feature>
<organism evidence="7 8">
    <name type="scientific">Inhella proteolytica</name>
    <dbReference type="NCBI Taxonomy" id="2795029"/>
    <lineage>
        <taxon>Bacteria</taxon>
        <taxon>Pseudomonadati</taxon>
        <taxon>Pseudomonadota</taxon>
        <taxon>Betaproteobacteria</taxon>
        <taxon>Burkholderiales</taxon>
        <taxon>Sphaerotilaceae</taxon>
        <taxon>Inhella</taxon>
    </lineage>
</organism>
<evidence type="ECO:0000256" key="4">
    <source>
        <dbReference type="ARBA" id="ARBA00023315"/>
    </source>
</evidence>
<dbReference type="EC" id="2.3.1.266" evidence="5"/>
<comment type="subcellular location">
    <subcellularLocation>
        <location evidence="5">Cytoplasm</location>
    </subcellularLocation>
</comment>
<protein>
    <recommendedName>
        <fullName evidence="5">[Ribosomal protein bS18]-alanine N-acetyltransferase</fullName>
        <ecNumber evidence="5">2.3.1.266</ecNumber>
    </recommendedName>
</protein>
<keyword evidence="2 5" id="KW-0963">Cytoplasm</keyword>
<accession>A0A931NJT8</accession>
<dbReference type="PANTHER" id="PTHR43420">
    <property type="entry name" value="ACETYLTRANSFERASE"/>
    <property type="match status" value="1"/>
</dbReference>
<dbReference type="CDD" id="cd04301">
    <property type="entry name" value="NAT_SF"/>
    <property type="match status" value="1"/>
</dbReference>
<dbReference type="GO" id="GO:0005737">
    <property type="term" value="C:cytoplasm"/>
    <property type="evidence" value="ECO:0007669"/>
    <property type="project" value="UniProtKB-SubCell"/>
</dbReference>
<evidence type="ECO:0000259" key="6">
    <source>
        <dbReference type="PROSITE" id="PS51186"/>
    </source>
</evidence>
<feature type="domain" description="N-acetyltransferase" evidence="6">
    <location>
        <begin position="9"/>
        <end position="157"/>
    </location>
</feature>
<keyword evidence="3 5" id="KW-0808">Transferase</keyword>
<comment type="caution">
    <text evidence="5">Lacks conserved residue(s) required for the propagation of feature annotation.</text>
</comment>
<reference evidence="7" key="1">
    <citation type="submission" date="2020-12" db="EMBL/GenBank/DDBJ databases">
        <title>The genome sequence of Inhella sp. 1Y17.</title>
        <authorList>
            <person name="Liu Y."/>
        </authorList>
    </citation>
    <scope>NUCLEOTIDE SEQUENCE</scope>
    <source>
        <strain evidence="7">1Y17</strain>
    </source>
</reference>
<dbReference type="Pfam" id="PF00583">
    <property type="entry name" value="Acetyltransf_1"/>
    <property type="match status" value="1"/>
</dbReference>
<dbReference type="PANTHER" id="PTHR43420:SF44">
    <property type="entry name" value="ACETYLTRANSFERASE YPEA"/>
    <property type="match status" value="1"/>
</dbReference>
<feature type="binding site" evidence="5">
    <location>
        <position position="117"/>
    </location>
    <ligand>
        <name>acetyl-CoA</name>
        <dbReference type="ChEBI" id="CHEBI:57288"/>
    </ligand>
</feature>
<dbReference type="InterPro" id="IPR000182">
    <property type="entry name" value="GNAT_dom"/>
</dbReference>
<dbReference type="SUPFAM" id="SSF55729">
    <property type="entry name" value="Acyl-CoA N-acyltransferases (Nat)"/>
    <property type="match status" value="1"/>
</dbReference>
<dbReference type="EMBL" id="JAEDAK010000016">
    <property type="protein sequence ID" value="MBH9578990.1"/>
    <property type="molecule type" value="Genomic_DNA"/>
</dbReference>
<dbReference type="AlphaFoldDB" id="A0A931NJT8"/>
<dbReference type="InterPro" id="IPR050680">
    <property type="entry name" value="YpeA/RimI_acetyltransf"/>
</dbReference>
<dbReference type="Proteomes" id="UP000613266">
    <property type="component" value="Unassembled WGS sequence"/>
</dbReference>
<evidence type="ECO:0000256" key="5">
    <source>
        <dbReference type="HAMAP-Rule" id="MF_02210"/>
    </source>
</evidence>
<sequence>MGAVLRHHLERIDIGVEDLDELMGIEQAAYSHPWSRGNFIDSISAGHLLWGLREPLSGELLAYCVLQRVLDEAHLLNITVARAHWGRGLASELLRALHEHQRRSGARQMWLEVRVSNARAQLLYEHLGYREVGRRKGYYPALQGEREDARVMRLDLEPLP</sequence>
<dbReference type="PROSITE" id="PS51186">
    <property type="entry name" value="GNAT"/>
    <property type="match status" value="1"/>
</dbReference>
<comment type="catalytic activity">
    <reaction evidence="5">
        <text>N-terminal L-alanyl-[ribosomal protein bS18] + acetyl-CoA = N-terminal N(alpha)-acetyl-L-alanyl-[ribosomal protein bS18] + CoA + H(+)</text>
        <dbReference type="Rhea" id="RHEA:43756"/>
        <dbReference type="Rhea" id="RHEA-COMP:10676"/>
        <dbReference type="Rhea" id="RHEA-COMP:10677"/>
        <dbReference type="ChEBI" id="CHEBI:15378"/>
        <dbReference type="ChEBI" id="CHEBI:57287"/>
        <dbReference type="ChEBI" id="CHEBI:57288"/>
        <dbReference type="ChEBI" id="CHEBI:64718"/>
        <dbReference type="ChEBI" id="CHEBI:83683"/>
        <dbReference type="EC" id="2.3.1.266"/>
    </reaction>
</comment>
<dbReference type="GO" id="GO:0008999">
    <property type="term" value="F:protein-N-terminal-alanine acetyltransferase activity"/>
    <property type="evidence" value="ECO:0007669"/>
    <property type="project" value="UniProtKB-UniRule"/>
</dbReference>
<dbReference type="HAMAP" id="MF_02210">
    <property type="entry name" value="RimI"/>
    <property type="match status" value="1"/>
</dbReference>
<keyword evidence="8" id="KW-1185">Reference proteome</keyword>
<feature type="active site" description="Proton donor" evidence="5">
    <location>
        <position position="124"/>
    </location>
</feature>
<dbReference type="GO" id="GO:0005840">
    <property type="term" value="C:ribosome"/>
    <property type="evidence" value="ECO:0007669"/>
    <property type="project" value="UniProtKB-KW"/>
</dbReference>
<evidence type="ECO:0000313" key="8">
    <source>
        <dbReference type="Proteomes" id="UP000613266"/>
    </source>
</evidence>
<dbReference type="InterPro" id="IPR016181">
    <property type="entry name" value="Acyl_CoA_acyltransferase"/>
</dbReference>
<comment type="function">
    <text evidence="5">Acetylates the N-terminal alanine of ribosomal protein bS18.</text>
</comment>
<dbReference type="InterPro" id="IPR043690">
    <property type="entry name" value="RimI"/>
</dbReference>
<evidence type="ECO:0000256" key="3">
    <source>
        <dbReference type="ARBA" id="ARBA00022679"/>
    </source>
</evidence>
<evidence type="ECO:0000256" key="1">
    <source>
        <dbReference type="ARBA" id="ARBA00005395"/>
    </source>
</evidence>
<dbReference type="InterPro" id="IPR006464">
    <property type="entry name" value="AcTrfase_RimI/Ard1"/>
</dbReference>
<keyword evidence="4 5" id="KW-0012">Acyltransferase</keyword>
<name>A0A931NJT8_9BURK</name>
<comment type="caution">
    <text evidence="7">The sequence shown here is derived from an EMBL/GenBank/DDBJ whole genome shotgun (WGS) entry which is preliminary data.</text>
</comment>